<dbReference type="HOGENOM" id="CLU_007100_10_1_2"/>
<evidence type="ECO:0000256" key="6">
    <source>
        <dbReference type="ARBA" id="ARBA00023136"/>
    </source>
</evidence>
<evidence type="ECO:0000256" key="2">
    <source>
        <dbReference type="ARBA" id="ARBA00022475"/>
    </source>
</evidence>
<dbReference type="GO" id="GO:0008137">
    <property type="term" value="F:NADH dehydrogenase (ubiquinone) activity"/>
    <property type="evidence" value="ECO:0007669"/>
    <property type="project" value="InterPro"/>
</dbReference>
<dbReference type="GO" id="GO:0042773">
    <property type="term" value="P:ATP synthesis coupled electron transport"/>
    <property type="evidence" value="ECO:0007669"/>
    <property type="project" value="InterPro"/>
</dbReference>
<dbReference type="GO" id="GO:0005886">
    <property type="term" value="C:plasma membrane"/>
    <property type="evidence" value="ECO:0007669"/>
    <property type="project" value="UniProtKB-SubCell"/>
</dbReference>
<feature type="transmembrane region" description="Helical" evidence="7">
    <location>
        <begin position="166"/>
        <end position="186"/>
    </location>
</feature>
<dbReference type="InterPro" id="IPR003918">
    <property type="entry name" value="NADH_UbQ_OxRdtase"/>
</dbReference>
<feature type="transmembrane region" description="Helical" evidence="7">
    <location>
        <begin position="286"/>
        <end position="305"/>
    </location>
</feature>
<evidence type="ECO:0000256" key="4">
    <source>
        <dbReference type="ARBA" id="ARBA00022989"/>
    </source>
</evidence>
<organism evidence="9 10">
    <name type="scientific">Nitrososphaera viennensis EN76</name>
    <dbReference type="NCBI Taxonomy" id="926571"/>
    <lineage>
        <taxon>Archaea</taxon>
        <taxon>Nitrososphaerota</taxon>
        <taxon>Nitrososphaeria</taxon>
        <taxon>Nitrososphaerales</taxon>
        <taxon>Nitrososphaeraceae</taxon>
        <taxon>Nitrososphaera</taxon>
    </lineage>
</organism>
<protein>
    <submittedName>
        <fullName evidence="9">Hydrogenase 4, membrane subunit</fullName>
    </submittedName>
</protein>
<dbReference type="Proteomes" id="UP000027093">
    <property type="component" value="Chromosome"/>
</dbReference>
<feature type="transmembrane region" description="Helical" evidence="7">
    <location>
        <begin position="317"/>
        <end position="337"/>
    </location>
</feature>
<dbReference type="PANTHER" id="PTHR42682:SF5">
    <property type="entry name" value="HYDROGENASE-4 COMPONENT F"/>
    <property type="match status" value="1"/>
</dbReference>
<evidence type="ECO:0000313" key="9">
    <source>
        <dbReference type="EMBL" id="AIC14916.1"/>
    </source>
</evidence>
<dbReference type="InterPro" id="IPR001750">
    <property type="entry name" value="ND/Mrp_TM"/>
</dbReference>
<accession>A0A060HN03</accession>
<sequence>MAAAESSALIISMLLTPVAGALAPTLFRKKKVAEMATVASAALVLVQAAALVAGVISEKKITTFDELFYLDAFGALVLLPVAGVGCMSAIYSVDYMGKQYERGLVDDRRIIRYYQGFNVFLLTMLFVPLSNNMGAMWVAIEATTLVSVLLIMLYTKESAIEAAWKYLIIATVGLSFALFGTVFFYYTNANATSAEPDSAMNWTDMVANSKLLDPNIVKIAFIFVLIGFGTKAGLAPMHTWLPDAHSEAPTPVSALLSGVLLNCSIYGILRFHIISSGTLGPEFPSQLMIILGVVSVGIAAASMYFQKDMKRMLAYSSVEHMGIVALAMGFGGFAGIYGALLHIINHAVAKPLMFFASGTISHRYETKAMSEIRGIIRVMPVTGALFLIGGLAIVGMPPFNVFASEFLILSAGFGAGQFLAAALVIAFLVVIFAGFMKHTVRMVFGAPKEPGKRMPEDAAMHGTGKLAVVPMLVLAALVVMLGFYIPEPLQALANDVMAVFQTTGGAAG</sequence>
<feature type="transmembrane region" description="Helical" evidence="7">
    <location>
        <begin position="254"/>
        <end position="274"/>
    </location>
</feature>
<dbReference type="InterPro" id="IPR052175">
    <property type="entry name" value="ComplexI-like_HydComp"/>
</dbReference>
<proteinExistence type="predicted"/>
<keyword evidence="5" id="KW-0560">Oxidoreductase</keyword>
<dbReference type="GO" id="GO:0016491">
    <property type="term" value="F:oxidoreductase activity"/>
    <property type="evidence" value="ECO:0007669"/>
    <property type="project" value="UniProtKB-KW"/>
</dbReference>
<feature type="transmembrane region" description="Helical" evidence="7">
    <location>
        <begin position="35"/>
        <end position="56"/>
    </location>
</feature>
<dbReference type="Pfam" id="PF00361">
    <property type="entry name" value="Proton_antipo_M"/>
    <property type="match status" value="1"/>
</dbReference>
<dbReference type="RefSeq" id="WP_075054032.1">
    <property type="nucleotide sequence ID" value="NZ_CP007536.1"/>
</dbReference>
<comment type="subcellular location">
    <subcellularLocation>
        <location evidence="1">Cell membrane</location>
        <topology evidence="1">Multi-pass membrane protein</topology>
    </subcellularLocation>
</comment>
<keyword evidence="3 7" id="KW-0812">Transmembrane</keyword>
<feature type="domain" description="NADH:quinone oxidoreductase/Mrp antiporter transmembrane" evidence="8">
    <location>
        <begin position="130"/>
        <end position="425"/>
    </location>
</feature>
<dbReference type="AlphaFoldDB" id="A0A060HN03"/>
<evidence type="ECO:0000256" key="7">
    <source>
        <dbReference type="SAM" id="Phobius"/>
    </source>
</evidence>
<feature type="transmembrane region" description="Helical" evidence="7">
    <location>
        <begin position="68"/>
        <end position="91"/>
    </location>
</feature>
<feature type="transmembrane region" description="Helical" evidence="7">
    <location>
        <begin position="6"/>
        <end position="23"/>
    </location>
</feature>
<dbReference type="PRINTS" id="PR01437">
    <property type="entry name" value="NUOXDRDTASE4"/>
</dbReference>
<evidence type="ECO:0000256" key="1">
    <source>
        <dbReference type="ARBA" id="ARBA00004651"/>
    </source>
</evidence>
<feature type="transmembrane region" description="Helical" evidence="7">
    <location>
        <begin position="466"/>
        <end position="485"/>
    </location>
</feature>
<keyword evidence="6 7" id="KW-0472">Membrane</keyword>
<feature type="transmembrane region" description="Helical" evidence="7">
    <location>
        <begin position="406"/>
        <end position="435"/>
    </location>
</feature>
<dbReference type="PANTHER" id="PTHR42682">
    <property type="entry name" value="HYDROGENASE-4 COMPONENT F"/>
    <property type="match status" value="1"/>
</dbReference>
<gene>
    <name evidence="9" type="primary">hyfF</name>
    <name evidence="9" type="ORF">NVIE_007070</name>
</gene>
<feature type="transmembrane region" description="Helical" evidence="7">
    <location>
        <begin position="216"/>
        <end position="234"/>
    </location>
</feature>
<dbReference type="GeneID" id="74945971"/>
<evidence type="ECO:0000256" key="5">
    <source>
        <dbReference type="ARBA" id="ARBA00023002"/>
    </source>
</evidence>
<dbReference type="OrthoDB" id="19089at2157"/>
<name>A0A060HN03_9ARCH</name>
<evidence type="ECO:0000313" key="10">
    <source>
        <dbReference type="Proteomes" id="UP000027093"/>
    </source>
</evidence>
<keyword evidence="2" id="KW-1003">Cell membrane</keyword>
<reference evidence="9 10" key="1">
    <citation type="journal article" date="2014" name="Int. J. Syst. Evol. Microbiol.">
        <title>Nitrososphaera viennensis gen. nov., sp. nov., an aerobic and mesophilic, ammonia-oxidizing archaeon from soil and a member of the archaeal phylum Thaumarchaeota.</title>
        <authorList>
            <person name="Stieglmeier M."/>
            <person name="Klingl A."/>
            <person name="Alves R.J."/>
            <person name="Rittmann S.K."/>
            <person name="Melcher M."/>
            <person name="Leisch N."/>
            <person name="Schleper C."/>
        </authorList>
    </citation>
    <scope>NUCLEOTIDE SEQUENCE [LARGE SCALE GENOMIC DNA]</scope>
    <source>
        <strain evidence="9">EN76</strain>
    </source>
</reference>
<keyword evidence="4 7" id="KW-1133">Transmembrane helix</keyword>
<dbReference type="EMBL" id="CP007536">
    <property type="protein sequence ID" value="AIC14916.1"/>
    <property type="molecule type" value="Genomic_DNA"/>
</dbReference>
<keyword evidence="10" id="KW-1185">Reference proteome</keyword>
<feature type="transmembrane region" description="Helical" evidence="7">
    <location>
        <begin position="111"/>
        <end position="129"/>
    </location>
</feature>
<feature type="transmembrane region" description="Helical" evidence="7">
    <location>
        <begin position="374"/>
        <end position="394"/>
    </location>
</feature>
<dbReference type="KEGG" id="nvn:NVIE_007070"/>
<evidence type="ECO:0000259" key="8">
    <source>
        <dbReference type="Pfam" id="PF00361"/>
    </source>
</evidence>
<evidence type="ECO:0000256" key="3">
    <source>
        <dbReference type="ARBA" id="ARBA00022692"/>
    </source>
</evidence>
<dbReference type="STRING" id="926571.NVIE_007070"/>